<sequence length="150" mass="17209">MSIWNAALGLLARREYSQHELKSKLSGKFPDSGEEIEQVLARLIDQGLQSDERYVDMWLNSQIEKGRGPVRITYDARQKGIAHLMESAMQAKNIDWFELAAACLQRKFSAVADQKEKARAYRFLSYRGFNPDMIRYAVEQLSTSDSSSFH</sequence>
<dbReference type="InterPro" id="IPR053926">
    <property type="entry name" value="RecX_HTH_1st"/>
</dbReference>
<dbReference type="HAMAP" id="MF_01114">
    <property type="entry name" value="RecX"/>
    <property type="match status" value="1"/>
</dbReference>
<dbReference type="GO" id="GO:0006282">
    <property type="term" value="P:regulation of DNA repair"/>
    <property type="evidence" value="ECO:0007669"/>
    <property type="project" value="UniProtKB-UniRule"/>
</dbReference>
<protein>
    <recommendedName>
        <fullName evidence="3 5">Regulatory protein RecX</fullName>
    </recommendedName>
</protein>
<comment type="function">
    <text evidence="5">Modulates RecA activity.</text>
</comment>
<dbReference type="Pfam" id="PF02631">
    <property type="entry name" value="RecX_HTH2"/>
    <property type="match status" value="1"/>
</dbReference>
<dbReference type="Proteomes" id="UP000295793">
    <property type="component" value="Unassembled WGS sequence"/>
</dbReference>
<evidence type="ECO:0000256" key="2">
    <source>
        <dbReference type="ARBA" id="ARBA00009695"/>
    </source>
</evidence>
<evidence type="ECO:0000313" key="10">
    <source>
        <dbReference type="Proteomes" id="UP000295793"/>
    </source>
</evidence>
<comment type="caution">
    <text evidence="9">The sequence shown here is derived from an EMBL/GenBank/DDBJ whole genome shotgun (WGS) entry which is preliminary data.</text>
</comment>
<dbReference type="Gene3D" id="1.10.10.10">
    <property type="entry name" value="Winged helix-like DNA-binding domain superfamily/Winged helix DNA-binding domain"/>
    <property type="match status" value="3"/>
</dbReference>
<dbReference type="GO" id="GO:0005737">
    <property type="term" value="C:cytoplasm"/>
    <property type="evidence" value="ECO:0007669"/>
    <property type="project" value="UniProtKB-SubCell"/>
</dbReference>
<dbReference type="Pfam" id="PF21982">
    <property type="entry name" value="RecX_HTH1"/>
    <property type="match status" value="1"/>
</dbReference>
<evidence type="ECO:0000256" key="3">
    <source>
        <dbReference type="ARBA" id="ARBA00018111"/>
    </source>
</evidence>
<keyword evidence="10" id="KW-1185">Reference proteome</keyword>
<evidence type="ECO:0000259" key="7">
    <source>
        <dbReference type="Pfam" id="PF21981"/>
    </source>
</evidence>
<dbReference type="OrthoDB" id="7066780at2"/>
<accession>A0A4R3I528</accession>
<feature type="domain" description="RecX first three-helical" evidence="8">
    <location>
        <begin position="4"/>
        <end position="43"/>
    </location>
</feature>
<dbReference type="InterPro" id="IPR003783">
    <property type="entry name" value="Regulatory_RecX"/>
</dbReference>
<dbReference type="InterPro" id="IPR053925">
    <property type="entry name" value="RecX_HTH_3rd"/>
</dbReference>
<evidence type="ECO:0000256" key="1">
    <source>
        <dbReference type="ARBA" id="ARBA00004496"/>
    </source>
</evidence>
<gene>
    <name evidence="5" type="primary">recX</name>
    <name evidence="9" type="ORF">BCF53_10898</name>
</gene>
<name>A0A4R3I528_9GAMM</name>
<dbReference type="InterPro" id="IPR053924">
    <property type="entry name" value="RecX_HTH_2nd"/>
</dbReference>
<evidence type="ECO:0000256" key="4">
    <source>
        <dbReference type="ARBA" id="ARBA00022490"/>
    </source>
</evidence>
<comment type="similarity">
    <text evidence="2 5">Belongs to the RecX family.</text>
</comment>
<reference evidence="9 10" key="1">
    <citation type="submission" date="2019-03" db="EMBL/GenBank/DDBJ databases">
        <title>Genomic Encyclopedia of Archaeal and Bacterial Type Strains, Phase II (KMG-II): from individual species to whole genera.</title>
        <authorList>
            <person name="Goeker M."/>
        </authorList>
    </citation>
    <scope>NUCLEOTIDE SEQUENCE [LARGE SCALE GENOMIC DNA]</scope>
    <source>
        <strain evidence="9 10">DSM 15388</strain>
    </source>
</reference>
<keyword evidence="4 5" id="KW-0963">Cytoplasm</keyword>
<proteinExistence type="inferred from homology"/>
<feature type="domain" description="RecX third three-helical" evidence="7">
    <location>
        <begin position="95"/>
        <end position="138"/>
    </location>
</feature>
<dbReference type="PANTHER" id="PTHR33602:SF1">
    <property type="entry name" value="REGULATORY PROTEIN RECX FAMILY PROTEIN"/>
    <property type="match status" value="1"/>
</dbReference>
<organism evidence="9 10">
    <name type="scientific">Reinekea marinisedimentorum</name>
    <dbReference type="NCBI Taxonomy" id="230495"/>
    <lineage>
        <taxon>Bacteria</taxon>
        <taxon>Pseudomonadati</taxon>
        <taxon>Pseudomonadota</taxon>
        <taxon>Gammaproteobacteria</taxon>
        <taxon>Oceanospirillales</taxon>
        <taxon>Saccharospirillaceae</taxon>
        <taxon>Reinekea</taxon>
    </lineage>
</organism>
<dbReference type="EMBL" id="SLZR01000008">
    <property type="protein sequence ID" value="TCS40741.1"/>
    <property type="molecule type" value="Genomic_DNA"/>
</dbReference>
<dbReference type="Pfam" id="PF21981">
    <property type="entry name" value="RecX_HTH3"/>
    <property type="match status" value="1"/>
</dbReference>
<evidence type="ECO:0000256" key="5">
    <source>
        <dbReference type="HAMAP-Rule" id="MF_01114"/>
    </source>
</evidence>
<dbReference type="RefSeq" id="WP_132701711.1">
    <property type="nucleotide sequence ID" value="NZ_SLZR01000008.1"/>
</dbReference>
<evidence type="ECO:0000313" key="9">
    <source>
        <dbReference type="EMBL" id="TCS40741.1"/>
    </source>
</evidence>
<comment type="subcellular location">
    <subcellularLocation>
        <location evidence="1 5">Cytoplasm</location>
    </subcellularLocation>
</comment>
<dbReference type="AlphaFoldDB" id="A0A4R3I528"/>
<dbReference type="InterPro" id="IPR036388">
    <property type="entry name" value="WH-like_DNA-bd_sf"/>
</dbReference>
<feature type="domain" description="RecX second three-helical" evidence="6">
    <location>
        <begin position="50"/>
        <end position="82"/>
    </location>
</feature>
<evidence type="ECO:0000259" key="8">
    <source>
        <dbReference type="Pfam" id="PF21982"/>
    </source>
</evidence>
<evidence type="ECO:0000259" key="6">
    <source>
        <dbReference type="Pfam" id="PF02631"/>
    </source>
</evidence>
<dbReference type="PANTHER" id="PTHR33602">
    <property type="entry name" value="REGULATORY PROTEIN RECX FAMILY PROTEIN"/>
    <property type="match status" value="1"/>
</dbReference>